<feature type="domain" description="EXPERA" evidence="9">
    <location>
        <begin position="806"/>
        <end position="945"/>
    </location>
</feature>
<dbReference type="SUPFAM" id="SSF52087">
    <property type="entry name" value="CRAL/TRIO domain"/>
    <property type="match status" value="1"/>
</dbReference>
<evidence type="ECO:0008006" key="12">
    <source>
        <dbReference type="Google" id="ProtNLM"/>
    </source>
</evidence>
<evidence type="ECO:0000256" key="2">
    <source>
        <dbReference type="ARBA" id="ARBA00022692"/>
    </source>
</evidence>
<evidence type="ECO:0000313" key="10">
    <source>
        <dbReference type="EMBL" id="GMI45280.1"/>
    </source>
</evidence>
<dbReference type="InterPro" id="IPR011074">
    <property type="entry name" value="CRAL/TRIO_N_dom"/>
</dbReference>
<dbReference type="InterPro" id="IPR036865">
    <property type="entry name" value="CRAL-TRIO_dom_sf"/>
</dbReference>
<evidence type="ECO:0000256" key="3">
    <source>
        <dbReference type="ARBA" id="ARBA00022989"/>
    </source>
</evidence>
<dbReference type="InterPro" id="IPR033118">
    <property type="entry name" value="EXPERA"/>
</dbReference>
<reference evidence="11" key="1">
    <citation type="journal article" date="2023" name="Commun. Biol.">
        <title>Genome analysis of Parmales, the sister group of diatoms, reveals the evolutionary specialization of diatoms from phago-mixotrophs to photoautotrophs.</title>
        <authorList>
            <person name="Ban H."/>
            <person name="Sato S."/>
            <person name="Yoshikawa S."/>
            <person name="Yamada K."/>
            <person name="Nakamura Y."/>
            <person name="Ichinomiya M."/>
            <person name="Sato N."/>
            <person name="Blanc-Mathieu R."/>
            <person name="Endo H."/>
            <person name="Kuwata A."/>
            <person name="Ogata H."/>
        </authorList>
    </citation>
    <scope>NUCLEOTIDE SEQUENCE [LARGE SCALE GENOMIC DNA]</scope>
</reference>
<dbReference type="PROSITE" id="PS51751">
    <property type="entry name" value="EXPERA"/>
    <property type="match status" value="1"/>
</dbReference>
<feature type="transmembrane region" description="Helical" evidence="7">
    <location>
        <begin position="623"/>
        <end position="647"/>
    </location>
</feature>
<keyword evidence="2 5" id="KW-0812">Transmembrane</keyword>
<sequence>MPGSFEMMTRTSDSGIIASASTGVPPYHPDMKVDSRKGYLSMLSDSQKSIFDDFKKLFPATSPTSSMIVKAYPTCHHPWHYDAILLRFLRARKFKIKDAEKMLNANIKYRVDHEIGELPNFTDIAEVLENPDVTYPELAQYYPHGVIGFDKCGRPVTYKLWGNFQVWNLKKLCPLDNLTKFHVWEQEQLFNDMLTWSDEKNYHCETITAVIDIKGMKLKQITRDFLYLIKAMANVDQNHYPERMGCTYIINCPSMFSFVWKGIVPWLDKDTAAKIRILASEKEWRPVLEQNIGTKMLPPLYGGTHASINPPCMASFFGIDKIVEENLDNDEQNGGGAGTKNGFYDIYRFDSTLDHALNEGVGTSLDESDRASSEFHSARGADSIDGDIESPEDPKAKVVETNSTLSTQCCAKMMCCRPCFTASGEMHLVRWLHKWPLRKLCFYADIFNAALCFTSVGIIIFMSFFISSDVWTENTGSIDFILWMFIVTIVLAALLLMVAFYGILAVHYQNVPLLKFHSRALITLSLFLLLIAITSMIYSANIDGWLSTRLGTSLDTAAIETFKKWHYAIAGTSLAATATCLVPGLLSTALRKRFINIIDNASKRGITDVFYRSNMQRIRQLRVVMRCTNTISLCFAFSCVGCGSYGVQQAIQYGLDYPVYAPFILAEIGIVLTILSMVAFWASSSRRLEVFSAYQYLSIPFIVALVAISIVTLIQMTAIKASNIADQYIAEGETAEGISGKVKMTMISSGVLEAMAAFFFTQNLLVSRNLNKSLVKSQRAVTWRQHQIATEIGYELKDEELSGLSRNEIFAAIAMFVSGVFCLFFDGTYLAFNGYVKDRDGWITALWREMNKVDSRYTESDPFVMSKVFLACFLFGPLSMFYSWALLTRKRYTHVLGIIVGTGTFLMQVLYLLTAYFSGGWTHFKFEGGYWGFRFLFFFSQVFLTQGSCMVWVVLFEVKRAIGTSFEHEDISIRLRKEEEAIDLNAAKVLFGGSKEDLTTLADAQKGNEGREGKLTQRRASTPYKAAKL</sequence>
<organism evidence="10 11">
    <name type="scientific">Triparma columacea</name>
    <dbReference type="NCBI Taxonomy" id="722753"/>
    <lineage>
        <taxon>Eukaryota</taxon>
        <taxon>Sar</taxon>
        <taxon>Stramenopiles</taxon>
        <taxon>Ochrophyta</taxon>
        <taxon>Bolidophyceae</taxon>
        <taxon>Parmales</taxon>
        <taxon>Triparmaceae</taxon>
        <taxon>Triparma</taxon>
    </lineage>
</organism>
<name>A0A9W7LBP6_9STRA</name>
<dbReference type="PANTHER" id="PTHR45657">
    <property type="entry name" value="CRAL-TRIO DOMAIN-CONTAINING PROTEIN YKL091C-RELATED"/>
    <property type="match status" value="1"/>
</dbReference>
<proteinExistence type="predicted"/>
<evidence type="ECO:0000256" key="6">
    <source>
        <dbReference type="SAM" id="MobiDB-lite"/>
    </source>
</evidence>
<accession>A0A9W7LBP6</accession>
<keyword evidence="3 5" id="KW-1133">Transmembrane helix</keyword>
<dbReference type="Gene3D" id="3.40.525.10">
    <property type="entry name" value="CRAL-TRIO lipid binding domain"/>
    <property type="match status" value="1"/>
</dbReference>
<evidence type="ECO:0000256" key="5">
    <source>
        <dbReference type="PROSITE-ProRule" id="PRU01087"/>
    </source>
</evidence>
<feature type="transmembrane region" description="Helical" evidence="7">
    <location>
        <begin position="894"/>
        <end position="913"/>
    </location>
</feature>
<comment type="subcellular location">
    <subcellularLocation>
        <location evidence="1">Membrane</location>
        <topology evidence="1">Multi-pass membrane protein</topology>
    </subcellularLocation>
</comment>
<evidence type="ECO:0000256" key="7">
    <source>
        <dbReference type="SAM" id="Phobius"/>
    </source>
</evidence>
<evidence type="ECO:0000259" key="8">
    <source>
        <dbReference type="PROSITE" id="PS50191"/>
    </source>
</evidence>
<dbReference type="Pfam" id="PF00650">
    <property type="entry name" value="CRAL_TRIO"/>
    <property type="match status" value="1"/>
</dbReference>
<gene>
    <name evidence="10" type="ORF">TrCOL_g13311</name>
</gene>
<evidence type="ECO:0000256" key="1">
    <source>
        <dbReference type="ARBA" id="ARBA00004141"/>
    </source>
</evidence>
<dbReference type="CDD" id="cd00170">
    <property type="entry name" value="SEC14"/>
    <property type="match status" value="1"/>
</dbReference>
<dbReference type="InterPro" id="IPR036273">
    <property type="entry name" value="CRAL/TRIO_N_dom_sf"/>
</dbReference>
<dbReference type="Pfam" id="PF03765">
    <property type="entry name" value="CRAL_TRIO_N"/>
    <property type="match status" value="1"/>
</dbReference>
<dbReference type="OrthoDB" id="203812at2759"/>
<keyword evidence="11" id="KW-1185">Reference proteome</keyword>
<dbReference type="EMBL" id="BRYA01001541">
    <property type="protein sequence ID" value="GMI45280.1"/>
    <property type="molecule type" value="Genomic_DNA"/>
</dbReference>
<keyword evidence="4 5" id="KW-0472">Membrane</keyword>
<dbReference type="SMART" id="SM00516">
    <property type="entry name" value="SEC14"/>
    <property type="match status" value="1"/>
</dbReference>
<dbReference type="Proteomes" id="UP001165065">
    <property type="component" value="Unassembled WGS sequence"/>
</dbReference>
<feature type="transmembrane region" description="Helical" evidence="7">
    <location>
        <begin position="933"/>
        <end position="956"/>
    </location>
</feature>
<dbReference type="AlphaFoldDB" id="A0A9W7LBP6"/>
<evidence type="ECO:0000259" key="9">
    <source>
        <dbReference type="PROSITE" id="PS51751"/>
    </source>
</evidence>
<evidence type="ECO:0000256" key="4">
    <source>
        <dbReference type="ARBA" id="ARBA00023136"/>
    </source>
</evidence>
<dbReference type="InterPro" id="IPR051026">
    <property type="entry name" value="PI/PC_transfer"/>
</dbReference>
<feature type="transmembrane region" description="Helical" evidence="7">
    <location>
        <begin position="809"/>
        <end position="832"/>
    </location>
</feature>
<feature type="transmembrane region" description="Helical" evidence="7">
    <location>
        <begin position="480"/>
        <end position="508"/>
    </location>
</feature>
<feature type="domain" description="CRAL-TRIO" evidence="8">
    <location>
        <begin position="134"/>
        <end position="309"/>
    </location>
</feature>
<dbReference type="Pfam" id="PF05241">
    <property type="entry name" value="EBP"/>
    <property type="match status" value="1"/>
</dbReference>
<dbReference type="GO" id="GO:0016020">
    <property type="term" value="C:membrane"/>
    <property type="evidence" value="ECO:0007669"/>
    <property type="project" value="UniProtKB-SubCell"/>
</dbReference>
<dbReference type="SUPFAM" id="SSF46938">
    <property type="entry name" value="CRAL/TRIO N-terminal domain"/>
    <property type="match status" value="1"/>
</dbReference>
<feature type="transmembrane region" description="Helical" evidence="7">
    <location>
        <begin position="746"/>
        <end position="766"/>
    </location>
</feature>
<feature type="transmembrane region" description="Helical" evidence="7">
    <location>
        <begin position="520"/>
        <end position="540"/>
    </location>
</feature>
<dbReference type="PROSITE" id="PS50191">
    <property type="entry name" value="CRAL_TRIO"/>
    <property type="match status" value="1"/>
</dbReference>
<dbReference type="InterPro" id="IPR001251">
    <property type="entry name" value="CRAL-TRIO_dom"/>
</dbReference>
<comment type="caution">
    <text evidence="10">The sequence shown here is derived from an EMBL/GenBank/DDBJ whole genome shotgun (WGS) entry which is preliminary data.</text>
</comment>
<feature type="transmembrane region" description="Helical" evidence="7">
    <location>
        <begin position="659"/>
        <end position="682"/>
    </location>
</feature>
<feature type="transmembrane region" description="Helical" evidence="7">
    <location>
        <begin position="440"/>
        <end position="468"/>
    </location>
</feature>
<feature type="transmembrane region" description="Helical" evidence="7">
    <location>
        <begin position="868"/>
        <end position="887"/>
    </location>
</feature>
<feature type="transmembrane region" description="Helical" evidence="7">
    <location>
        <begin position="565"/>
        <end position="586"/>
    </location>
</feature>
<dbReference type="PANTHER" id="PTHR45657:SF1">
    <property type="entry name" value="CRAL-TRIO DOMAIN-CONTAINING PROTEIN YKL091C-RELATED"/>
    <property type="match status" value="1"/>
</dbReference>
<dbReference type="SMART" id="SM01100">
    <property type="entry name" value="CRAL_TRIO_N"/>
    <property type="match status" value="1"/>
</dbReference>
<feature type="transmembrane region" description="Helical" evidence="7">
    <location>
        <begin position="694"/>
        <end position="714"/>
    </location>
</feature>
<evidence type="ECO:0000313" key="11">
    <source>
        <dbReference type="Proteomes" id="UP001165065"/>
    </source>
</evidence>
<feature type="region of interest" description="Disordered" evidence="6">
    <location>
        <begin position="1007"/>
        <end position="1029"/>
    </location>
</feature>
<protein>
    <recommendedName>
        <fullName evidence="12">CRAL-TRIO domain-containing protein</fullName>
    </recommendedName>
</protein>